<evidence type="ECO:0000313" key="2">
    <source>
        <dbReference type="EMBL" id="MFC2999253.1"/>
    </source>
</evidence>
<protein>
    <submittedName>
        <fullName evidence="2">YciI family protein</fullName>
    </submittedName>
</protein>
<organism evidence="2 3">
    <name type="scientific">Falsiroseomonas tokyonensis</name>
    <dbReference type="NCBI Taxonomy" id="430521"/>
    <lineage>
        <taxon>Bacteria</taxon>
        <taxon>Pseudomonadati</taxon>
        <taxon>Pseudomonadota</taxon>
        <taxon>Alphaproteobacteria</taxon>
        <taxon>Acetobacterales</taxon>
        <taxon>Roseomonadaceae</taxon>
        <taxon>Falsiroseomonas</taxon>
    </lineage>
</organism>
<feature type="domain" description="YCII-related" evidence="1">
    <location>
        <begin position="1"/>
        <end position="87"/>
    </location>
</feature>
<proteinExistence type="predicted"/>
<dbReference type="InterPro" id="IPR005545">
    <property type="entry name" value="YCII"/>
</dbReference>
<dbReference type="Proteomes" id="UP001595420">
    <property type="component" value="Unassembled WGS sequence"/>
</dbReference>
<dbReference type="EMBL" id="JBHRSB010000001">
    <property type="protein sequence ID" value="MFC2999253.1"/>
    <property type="molecule type" value="Genomic_DNA"/>
</dbReference>
<dbReference type="Pfam" id="PF03795">
    <property type="entry name" value="YCII"/>
    <property type="match status" value="1"/>
</dbReference>
<keyword evidence="3" id="KW-1185">Reference proteome</keyword>
<dbReference type="RefSeq" id="WP_216835164.1">
    <property type="nucleotide sequence ID" value="NZ_JAFNJS010000001.1"/>
</dbReference>
<accession>A0ABV7BRY8</accession>
<name>A0ABV7BRY8_9PROT</name>
<evidence type="ECO:0000313" key="3">
    <source>
        <dbReference type="Proteomes" id="UP001595420"/>
    </source>
</evidence>
<dbReference type="PANTHER" id="PTHR33606">
    <property type="entry name" value="PROTEIN YCII"/>
    <property type="match status" value="1"/>
</dbReference>
<dbReference type="PANTHER" id="PTHR33606:SF3">
    <property type="entry name" value="PROTEIN YCII"/>
    <property type="match status" value="1"/>
</dbReference>
<comment type="caution">
    <text evidence="2">The sequence shown here is derived from an EMBL/GenBank/DDBJ whole genome shotgun (WGS) entry which is preliminary data.</text>
</comment>
<dbReference type="InterPro" id="IPR051807">
    <property type="entry name" value="Sec-metab_biosynth-assoc"/>
</dbReference>
<sequence>MLFLIHCTQVADGAAIREAHYDAHRAYLKASPVDIKLAGPMVADDGEARIGSVFIVGVPDRAAAEAFAAGDPFAQNGLFERVLITRFLDITLGRPAFGPAKD</sequence>
<evidence type="ECO:0000259" key="1">
    <source>
        <dbReference type="Pfam" id="PF03795"/>
    </source>
</evidence>
<gene>
    <name evidence="2" type="ORF">ACFOD3_05055</name>
</gene>
<reference evidence="3" key="1">
    <citation type="journal article" date="2019" name="Int. J. Syst. Evol. Microbiol.">
        <title>The Global Catalogue of Microorganisms (GCM) 10K type strain sequencing project: providing services to taxonomists for standard genome sequencing and annotation.</title>
        <authorList>
            <consortium name="The Broad Institute Genomics Platform"/>
            <consortium name="The Broad Institute Genome Sequencing Center for Infectious Disease"/>
            <person name="Wu L."/>
            <person name="Ma J."/>
        </authorList>
    </citation>
    <scope>NUCLEOTIDE SEQUENCE [LARGE SCALE GENOMIC DNA]</scope>
    <source>
        <strain evidence="3">CGMCC 1.16855</strain>
    </source>
</reference>